<proteinExistence type="inferred from homology"/>
<organism evidence="3 4">
    <name type="scientific">Runella rosea</name>
    <dbReference type="NCBI Taxonomy" id="2259595"/>
    <lineage>
        <taxon>Bacteria</taxon>
        <taxon>Pseudomonadati</taxon>
        <taxon>Bacteroidota</taxon>
        <taxon>Cytophagia</taxon>
        <taxon>Cytophagales</taxon>
        <taxon>Spirosomataceae</taxon>
        <taxon>Runella</taxon>
    </lineage>
</organism>
<sequence>MNSRVLITGASGFIGYHLIEAAQKEGLEVHAAVRRSSNVNHLKKFNPVFVYPELSDKEALKQLLKEGNYSYIIHAAGATRAKNTQAYNIINADYTRLLAEAALEADIPLKRFLFMSSLAALGPLSYAEEQPITENTLPLPITSYGKSKLLAEKMLEELTDLPLTTIRPTAVYGPREKDLFILFKTLNQGLDAYIGKEPQRLSFVYVKDLAEVTVAALLKDQNERQAYNISDGFAYDRYALADSFKEASGKKPRRIHLPVGVLKLAANIMELGATFSSVAPVVNREKVKELTAPNWFCSIEAAKRDLQYQPNYNLNKGIAETWQWYKANDWI</sequence>
<dbReference type="InterPro" id="IPR036291">
    <property type="entry name" value="NAD(P)-bd_dom_sf"/>
</dbReference>
<dbReference type="AlphaFoldDB" id="A0A344TJ83"/>
<evidence type="ECO:0000313" key="3">
    <source>
        <dbReference type="EMBL" id="AXE18704.1"/>
    </source>
</evidence>
<gene>
    <name evidence="3" type="ORF">DR864_13555</name>
</gene>
<evidence type="ECO:0000259" key="2">
    <source>
        <dbReference type="Pfam" id="PF01370"/>
    </source>
</evidence>
<reference evidence="3 4" key="1">
    <citation type="submission" date="2018-07" db="EMBL/GenBank/DDBJ databases">
        <title>Genome sequencing of Runella.</title>
        <authorList>
            <person name="Baek M.-G."/>
            <person name="Yi H."/>
        </authorList>
    </citation>
    <scope>NUCLEOTIDE SEQUENCE [LARGE SCALE GENOMIC DNA]</scope>
    <source>
        <strain evidence="3 4">HYN0085</strain>
    </source>
</reference>
<accession>A0A344TJ83</accession>
<dbReference type="SUPFAM" id="SSF51735">
    <property type="entry name" value="NAD(P)-binding Rossmann-fold domains"/>
    <property type="match status" value="1"/>
</dbReference>
<name>A0A344TJ83_9BACT</name>
<dbReference type="Proteomes" id="UP000251993">
    <property type="component" value="Chromosome"/>
</dbReference>
<evidence type="ECO:0000256" key="1">
    <source>
        <dbReference type="ARBA" id="ARBA00007637"/>
    </source>
</evidence>
<dbReference type="InterPro" id="IPR001509">
    <property type="entry name" value="Epimerase_deHydtase"/>
</dbReference>
<keyword evidence="4" id="KW-1185">Reference proteome</keyword>
<protein>
    <submittedName>
        <fullName evidence="3">NAD(P)-dependent oxidoreductase</fullName>
    </submittedName>
</protein>
<dbReference type="KEGG" id="run:DR864_13555"/>
<dbReference type="EMBL" id="CP030850">
    <property type="protein sequence ID" value="AXE18704.1"/>
    <property type="molecule type" value="Genomic_DNA"/>
</dbReference>
<dbReference type="OrthoDB" id="1490291at2"/>
<dbReference type="RefSeq" id="WP_114067486.1">
    <property type="nucleotide sequence ID" value="NZ_CP030850.1"/>
</dbReference>
<evidence type="ECO:0000313" key="4">
    <source>
        <dbReference type="Proteomes" id="UP000251993"/>
    </source>
</evidence>
<comment type="similarity">
    <text evidence="1">Belongs to the NAD(P)-dependent epimerase/dehydratase family.</text>
</comment>
<dbReference type="PANTHER" id="PTHR43000">
    <property type="entry name" value="DTDP-D-GLUCOSE 4,6-DEHYDRATASE-RELATED"/>
    <property type="match status" value="1"/>
</dbReference>
<dbReference type="Gene3D" id="3.40.50.720">
    <property type="entry name" value="NAD(P)-binding Rossmann-like Domain"/>
    <property type="match status" value="1"/>
</dbReference>
<feature type="domain" description="NAD-dependent epimerase/dehydratase" evidence="2">
    <location>
        <begin position="5"/>
        <end position="229"/>
    </location>
</feature>
<dbReference type="Pfam" id="PF01370">
    <property type="entry name" value="Epimerase"/>
    <property type="match status" value="1"/>
</dbReference>